<dbReference type="OrthoDB" id="9811471at2"/>
<dbReference type="SUPFAM" id="SSF75304">
    <property type="entry name" value="Amidase signature (AS) enzymes"/>
    <property type="match status" value="1"/>
</dbReference>
<dbReference type="GO" id="GO:0003824">
    <property type="term" value="F:catalytic activity"/>
    <property type="evidence" value="ECO:0007669"/>
    <property type="project" value="InterPro"/>
</dbReference>
<evidence type="ECO:0000313" key="3">
    <source>
        <dbReference type="Proteomes" id="UP000321523"/>
    </source>
</evidence>
<organism evidence="2 3">
    <name type="scientific">Skermanella aerolata</name>
    <dbReference type="NCBI Taxonomy" id="393310"/>
    <lineage>
        <taxon>Bacteria</taxon>
        <taxon>Pseudomonadati</taxon>
        <taxon>Pseudomonadota</taxon>
        <taxon>Alphaproteobacteria</taxon>
        <taxon>Rhodospirillales</taxon>
        <taxon>Azospirillaceae</taxon>
        <taxon>Skermanella</taxon>
    </lineage>
</organism>
<dbReference type="PANTHER" id="PTHR11895">
    <property type="entry name" value="TRANSAMIDASE"/>
    <property type="match status" value="1"/>
</dbReference>
<dbReference type="EMBL" id="BJYZ01000018">
    <property type="protein sequence ID" value="GEO39693.1"/>
    <property type="molecule type" value="Genomic_DNA"/>
</dbReference>
<dbReference type="PANTHER" id="PTHR11895:SF176">
    <property type="entry name" value="AMIDASE AMID-RELATED"/>
    <property type="match status" value="1"/>
</dbReference>
<dbReference type="InterPro" id="IPR023631">
    <property type="entry name" value="Amidase_dom"/>
</dbReference>
<dbReference type="PROSITE" id="PS00571">
    <property type="entry name" value="AMIDASES"/>
    <property type="match status" value="1"/>
</dbReference>
<comment type="caution">
    <text evidence="2">The sequence shown here is derived from an EMBL/GenBank/DDBJ whole genome shotgun (WGS) entry which is preliminary data.</text>
</comment>
<keyword evidence="3" id="KW-1185">Reference proteome</keyword>
<dbReference type="RefSeq" id="WP_044430195.1">
    <property type="nucleotide sequence ID" value="NZ_BJYZ01000018.1"/>
</dbReference>
<dbReference type="InterPro" id="IPR020556">
    <property type="entry name" value="Amidase_CS"/>
</dbReference>
<feature type="domain" description="Amidase" evidence="1">
    <location>
        <begin position="28"/>
        <end position="455"/>
    </location>
</feature>
<name>A0A512DT94_9PROT</name>
<evidence type="ECO:0000313" key="2">
    <source>
        <dbReference type="EMBL" id="GEO39693.1"/>
    </source>
</evidence>
<dbReference type="AlphaFoldDB" id="A0A512DT94"/>
<evidence type="ECO:0000259" key="1">
    <source>
        <dbReference type="Pfam" id="PF01425"/>
    </source>
</evidence>
<dbReference type="Pfam" id="PF01425">
    <property type="entry name" value="Amidase"/>
    <property type="match status" value="1"/>
</dbReference>
<dbReference type="Gene3D" id="3.90.1300.10">
    <property type="entry name" value="Amidase signature (AS) domain"/>
    <property type="match status" value="1"/>
</dbReference>
<sequence length="478" mass="49765">MSVADPWTLSLCEAADAVRSGRIKAEALAEACLDRIEQAGHLNCVVAADRDAALESARITDRAIAQGRDPGVLGGVPLAHKDMFYRKGRVTECGSLIRRGFVPDATAAVLERLDRAGAVDLARLHMAEFAMGPSGHNAHLGRCRNPWNPDHITGGSSSGSGSAVAARLAFGALGSDTGGSVRLPAAMCGVVGLKPTQGRVSRYGSMPLSDSLDCIGPLARTVRDVARLMGVLAGADPRDPGTVAAAVPDYEAALDGASAGRLDGVRIGLPTSFYFDGLDPEVAELVDAARRTLESLGAGVVDVDIPDHRQLGELAGVVFTPEAATLHLPWLRDRPGDYGEQVRARLLQGLTLPATAYLQARTLRGRMLADMVEGPLRHCDALLTPVLKHPVPTGAETDVGAGAGMAKVVGGLAELTRPLSYLGLPGLSVPAGFTANGLPTAIQLIGKPFSEGELLSIGHAYEVASGWTRQAPSLQSRS</sequence>
<reference evidence="2 3" key="1">
    <citation type="submission" date="2019-07" db="EMBL/GenBank/DDBJ databases">
        <title>Whole genome shotgun sequence of Skermanella aerolata NBRC 106429.</title>
        <authorList>
            <person name="Hosoyama A."/>
            <person name="Uohara A."/>
            <person name="Ohji S."/>
            <person name="Ichikawa N."/>
        </authorList>
    </citation>
    <scope>NUCLEOTIDE SEQUENCE [LARGE SCALE GENOMIC DNA]</scope>
    <source>
        <strain evidence="2 3">NBRC 106429</strain>
    </source>
</reference>
<gene>
    <name evidence="2" type="ORF">SAE02_38410</name>
</gene>
<dbReference type="InterPro" id="IPR000120">
    <property type="entry name" value="Amidase"/>
</dbReference>
<dbReference type="InterPro" id="IPR036928">
    <property type="entry name" value="AS_sf"/>
</dbReference>
<dbReference type="Proteomes" id="UP000321523">
    <property type="component" value="Unassembled WGS sequence"/>
</dbReference>
<protein>
    <submittedName>
        <fullName evidence="2">Amidase</fullName>
    </submittedName>
</protein>
<accession>A0A512DT94</accession>
<proteinExistence type="predicted"/>